<reference evidence="5 6" key="1">
    <citation type="submission" date="2018-09" db="EMBL/GenBank/DDBJ databases">
        <title>Complete genome sequence of Cupriavidus oxalaticus T2, a bacterium capable of phenol tolerance and degradation.</title>
        <authorList>
            <person name="Yan J."/>
        </authorList>
    </citation>
    <scope>NUCLEOTIDE SEQUENCE [LARGE SCALE GENOMIC DNA]</scope>
    <source>
        <strain evidence="5 6">T2</strain>
    </source>
</reference>
<dbReference type="InterPro" id="IPR020845">
    <property type="entry name" value="AMP-binding_CS"/>
</dbReference>
<proteinExistence type="inferred from homology"/>
<dbReference type="InterPro" id="IPR025110">
    <property type="entry name" value="AMP-bd_C"/>
</dbReference>
<dbReference type="InterPro" id="IPR000873">
    <property type="entry name" value="AMP-dep_synth/lig_dom"/>
</dbReference>
<evidence type="ECO:0000256" key="1">
    <source>
        <dbReference type="ARBA" id="ARBA00006432"/>
    </source>
</evidence>
<name>A0A5P3VM83_9BURK</name>
<protein>
    <submittedName>
        <fullName evidence="5">Long-chain fatty acid--CoA ligase</fullName>
    </submittedName>
</protein>
<dbReference type="Gene3D" id="3.40.50.12780">
    <property type="entry name" value="N-terminal domain of ligase-like"/>
    <property type="match status" value="1"/>
</dbReference>
<evidence type="ECO:0000313" key="5">
    <source>
        <dbReference type="EMBL" id="QEZ46533.1"/>
    </source>
</evidence>
<accession>A0A5P3VM83</accession>
<evidence type="ECO:0000313" key="6">
    <source>
        <dbReference type="Proteomes" id="UP000325743"/>
    </source>
</evidence>
<organism evidence="5 6">
    <name type="scientific">Cupriavidus oxalaticus</name>
    <dbReference type="NCBI Taxonomy" id="96344"/>
    <lineage>
        <taxon>Bacteria</taxon>
        <taxon>Pseudomonadati</taxon>
        <taxon>Pseudomonadota</taxon>
        <taxon>Betaproteobacteria</taxon>
        <taxon>Burkholderiales</taxon>
        <taxon>Burkholderiaceae</taxon>
        <taxon>Cupriavidus</taxon>
    </lineage>
</organism>
<dbReference type="GO" id="GO:0031956">
    <property type="term" value="F:medium-chain fatty acid-CoA ligase activity"/>
    <property type="evidence" value="ECO:0007669"/>
    <property type="project" value="TreeGrafter"/>
</dbReference>
<dbReference type="AlphaFoldDB" id="A0A5P3VM83"/>
<evidence type="ECO:0000256" key="2">
    <source>
        <dbReference type="ARBA" id="ARBA00022598"/>
    </source>
</evidence>
<dbReference type="Gene3D" id="3.30.300.30">
    <property type="match status" value="1"/>
</dbReference>
<dbReference type="Proteomes" id="UP000325743">
    <property type="component" value="Chromosome 2"/>
</dbReference>
<feature type="domain" description="AMP-dependent synthetase/ligase" evidence="3">
    <location>
        <begin position="33"/>
        <end position="403"/>
    </location>
</feature>
<dbReference type="PANTHER" id="PTHR43201:SF5">
    <property type="entry name" value="MEDIUM-CHAIN ACYL-COA LIGASE ACSF2, MITOCHONDRIAL"/>
    <property type="match status" value="1"/>
</dbReference>
<dbReference type="InterPro" id="IPR045851">
    <property type="entry name" value="AMP-bd_C_sf"/>
</dbReference>
<dbReference type="PROSITE" id="PS00455">
    <property type="entry name" value="AMP_BINDING"/>
    <property type="match status" value="1"/>
</dbReference>
<feature type="domain" description="AMP-binding enzyme C-terminal" evidence="4">
    <location>
        <begin position="453"/>
        <end position="528"/>
    </location>
</feature>
<gene>
    <name evidence="5" type="ORF">D2917_20050</name>
</gene>
<dbReference type="GO" id="GO:0006631">
    <property type="term" value="P:fatty acid metabolic process"/>
    <property type="evidence" value="ECO:0007669"/>
    <property type="project" value="TreeGrafter"/>
</dbReference>
<dbReference type="Pfam" id="PF00501">
    <property type="entry name" value="AMP-binding"/>
    <property type="match status" value="1"/>
</dbReference>
<sequence length="552" mass="59516">MNAPANHIGTMAPLDVLRQYPAHDFTLTGFLAARVAAHPDKPALLFEGETWSYRELEARIAQAAQWLAQAMHVRRGDRVGVLSPNHPSTVVLMFALARIGATMVPANPEYRLDEALYVFQHAQVCGLVCAPATLETGAAIARALGGGVWLRANEPGDHGVPTLEQSMAAATGEAAGEYGAEPADDGGDRDTALIIYTSGTTGFPKGAMHSHRGYVLTAEAFVGRLQLQPDERVMCVMPLFHINALMYSVGGALACGGCLVLVRRFSASSFWRFAAETGATEVNLVAAAGSILARRPRAEFVPGHRITKMFIAPQTQEMVRVMKQEFHVPRLIECYGMTEIPGVIANPFDGPHKLGTMGLISPHPDPAVPVPQARIVDDEGSDVAPGGEGELLIRTPTLMQGYYRDPAQTEAAFRDGWFATGDLVRQDEDGYYVFVARKKDVIRRKGENVSGAELDRIFGEHPAVEEAAAIGVPADLGEEEILLAVQFRPGQSADAAELLAWARGRLAVHKLPRYIATVDAIPHTPTHKPAKHKLKADRTLLARAVDLSAASQ</sequence>
<dbReference type="SUPFAM" id="SSF56801">
    <property type="entry name" value="Acetyl-CoA synthetase-like"/>
    <property type="match status" value="1"/>
</dbReference>
<comment type="similarity">
    <text evidence="1">Belongs to the ATP-dependent AMP-binding enzyme family.</text>
</comment>
<dbReference type="PANTHER" id="PTHR43201">
    <property type="entry name" value="ACYL-COA SYNTHETASE"/>
    <property type="match status" value="1"/>
</dbReference>
<evidence type="ECO:0000259" key="3">
    <source>
        <dbReference type="Pfam" id="PF00501"/>
    </source>
</evidence>
<keyword evidence="2 5" id="KW-0436">Ligase</keyword>
<dbReference type="Pfam" id="PF13193">
    <property type="entry name" value="AMP-binding_C"/>
    <property type="match status" value="1"/>
</dbReference>
<evidence type="ECO:0000259" key="4">
    <source>
        <dbReference type="Pfam" id="PF13193"/>
    </source>
</evidence>
<dbReference type="RefSeq" id="WP_151071682.1">
    <property type="nucleotide sequence ID" value="NZ_CP032519.1"/>
</dbReference>
<dbReference type="EMBL" id="CP032519">
    <property type="protein sequence ID" value="QEZ46533.1"/>
    <property type="molecule type" value="Genomic_DNA"/>
</dbReference>
<dbReference type="InterPro" id="IPR042099">
    <property type="entry name" value="ANL_N_sf"/>
</dbReference>